<sequence>MLVMDVLVGVAELVLLGVDCAASVLLLEVSFAVASQGEC</sequence>
<proteinExistence type="predicted"/>
<dbReference type="AlphaFoldDB" id="A0A0E9UKQ6"/>
<name>A0A0E9UKQ6_ANGAN</name>
<organism evidence="1">
    <name type="scientific">Anguilla anguilla</name>
    <name type="common">European freshwater eel</name>
    <name type="synonym">Muraena anguilla</name>
    <dbReference type="NCBI Taxonomy" id="7936"/>
    <lineage>
        <taxon>Eukaryota</taxon>
        <taxon>Metazoa</taxon>
        <taxon>Chordata</taxon>
        <taxon>Craniata</taxon>
        <taxon>Vertebrata</taxon>
        <taxon>Euteleostomi</taxon>
        <taxon>Actinopterygii</taxon>
        <taxon>Neopterygii</taxon>
        <taxon>Teleostei</taxon>
        <taxon>Anguilliformes</taxon>
        <taxon>Anguillidae</taxon>
        <taxon>Anguilla</taxon>
    </lineage>
</organism>
<evidence type="ECO:0000313" key="1">
    <source>
        <dbReference type="EMBL" id="JAH66382.1"/>
    </source>
</evidence>
<reference evidence="1" key="1">
    <citation type="submission" date="2014-11" db="EMBL/GenBank/DDBJ databases">
        <authorList>
            <person name="Amaro Gonzalez C."/>
        </authorList>
    </citation>
    <scope>NUCLEOTIDE SEQUENCE</scope>
</reference>
<reference evidence="1" key="2">
    <citation type="journal article" date="2015" name="Fish Shellfish Immunol.">
        <title>Early steps in the European eel (Anguilla anguilla)-Vibrio vulnificus interaction in the gills: Role of the RtxA13 toxin.</title>
        <authorList>
            <person name="Callol A."/>
            <person name="Pajuelo D."/>
            <person name="Ebbesson L."/>
            <person name="Teles M."/>
            <person name="MacKenzie S."/>
            <person name="Amaro C."/>
        </authorList>
    </citation>
    <scope>NUCLEOTIDE SEQUENCE</scope>
</reference>
<accession>A0A0E9UKQ6</accession>
<protein>
    <submittedName>
        <fullName evidence="1">Uncharacterized protein</fullName>
    </submittedName>
</protein>
<dbReference type="EMBL" id="GBXM01042195">
    <property type="protein sequence ID" value="JAH66382.1"/>
    <property type="molecule type" value="Transcribed_RNA"/>
</dbReference>